<name>A0A1P8K0E8_9BURK</name>
<dbReference type="GO" id="GO:0030170">
    <property type="term" value="F:pyridoxal phosphate binding"/>
    <property type="evidence" value="ECO:0007669"/>
    <property type="project" value="TreeGrafter"/>
</dbReference>
<accession>A0A1P8K0E8</accession>
<evidence type="ECO:0000313" key="4">
    <source>
        <dbReference type="Proteomes" id="UP000186609"/>
    </source>
</evidence>
<dbReference type="Gene3D" id="3.40.640.10">
    <property type="entry name" value="Type I PLP-dependent aspartate aminotransferase-like (Major domain)"/>
    <property type="match status" value="1"/>
</dbReference>
<dbReference type="SUPFAM" id="SSF53383">
    <property type="entry name" value="PLP-dependent transferases"/>
    <property type="match status" value="1"/>
</dbReference>
<keyword evidence="2" id="KW-0663">Pyridoxal phosphate</keyword>
<dbReference type="InterPro" id="IPR000653">
    <property type="entry name" value="DegT/StrS_aminotransferase"/>
</dbReference>
<proteinExistence type="inferred from homology"/>
<dbReference type="KEGG" id="rhy:RD110_21555"/>
<protein>
    <recommendedName>
        <fullName evidence="5">DegT/DnrJ/EryC1/StrS aminotransferase</fullName>
    </recommendedName>
</protein>
<dbReference type="Proteomes" id="UP000186609">
    <property type="component" value="Chromosome"/>
</dbReference>
<sequence>MDWSSFARASAPGIHSIENLSNTLFTTSGRAAIYQALLLLNRPAGSTVLVPTYHCPTMVAPVLLANLKPAYFAIDADGLPLLDSIDATTIARSSAIIAAHYFGLPRSFAKLRQWCDQHGIALIEDCAHCYFGDAGERPVGAWGDYATASLSKFFPVPEAGLVASAHRSIERPALTSPALKAQVKGWIDVLEYATTYKRLAGLNRGLALLFGLKNARTPMPSVTASNKPSGPDEDDMMRDCDMGRIQQRPLWAAMTLKSILPRGRVILQRQKNYGVYARLLAHAKGARPLFSMPSASVAPYVFPLWVDDADRVYHALKAQSLPVFRWDRIWPGTPSHPADAGPLWSRHVLQLLCHQDLSEADTVRIANATLDLLIEPDQAALPPPSLHRPL</sequence>
<dbReference type="Gene3D" id="3.90.1150.10">
    <property type="entry name" value="Aspartate Aminotransferase, domain 1"/>
    <property type="match status" value="1"/>
</dbReference>
<dbReference type="PANTHER" id="PTHR30244">
    <property type="entry name" value="TRANSAMINASE"/>
    <property type="match status" value="1"/>
</dbReference>
<dbReference type="InterPro" id="IPR015421">
    <property type="entry name" value="PyrdxlP-dep_Trfase_major"/>
</dbReference>
<dbReference type="GO" id="GO:0000271">
    <property type="term" value="P:polysaccharide biosynthetic process"/>
    <property type="evidence" value="ECO:0007669"/>
    <property type="project" value="TreeGrafter"/>
</dbReference>
<dbReference type="PANTHER" id="PTHR30244:SF34">
    <property type="entry name" value="DTDP-4-AMINO-4,6-DIDEOXYGALACTOSE TRANSAMINASE"/>
    <property type="match status" value="1"/>
</dbReference>
<dbReference type="GO" id="GO:0008483">
    <property type="term" value="F:transaminase activity"/>
    <property type="evidence" value="ECO:0007669"/>
    <property type="project" value="TreeGrafter"/>
</dbReference>
<evidence type="ECO:0000256" key="2">
    <source>
        <dbReference type="RuleBase" id="RU004508"/>
    </source>
</evidence>
<reference evidence="3 4" key="1">
    <citation type="submission" date="2017-01" db="EMBL/GenBank/DDBJ databases">
        <authorList>
            <person name="Mah S.A."/>
            <person name="Swanson W.J."/>
            <person name="Moy G.W."/>
            <person name="Vacquier V.D."/>
        </authorList>
    </citation>
    <scope>NUCLEOTIDE SEQUENCE [LARGE SCALE GENOMIC DNA]</scope>
    <source>
        <strain evidence="3 4">DCY110</strain>
    </source>
</reference>
<evidence type="ECO:0000313" key="3">
    <source>
        <dbReference type="EMBL" id="APW39483.1"/>
    </source>
</evidence>
<organism evidence="3 4">
    <name type="scientific">Rhodoferax koreensis</name>
    <dbReference type="NCBI Taxonomy" id="1842727"/>
    <lineage>
        <taxon>Bacteria</taxon>
        <taxon>Pseudomonadati</taxon>
        <taxon>Pseudomonadota</taxon>
        <taxon>Betaproteobacteria</taxon>
        <taxon>Burkholderiales</taxon>
        <taxon>Comamonadaceae</taxon>
        <taxon>Rhodoferax</taxon>
    </lineage>
</organism>
<dbReference type="Pfam" id="PF01041">
    <property type="entry name" value="DegT_DnrJ_EryC1"/>
    <property type="match status" value="1"/>
</dbReference>
<keyword evidence="4" id="KW-1185">Reference proteome</keyword>
<dbReference type="AlphaFoldDB" id="A0A1P8K0E8"/>
<gene>
    <name evidence="3" type="ORF">RD110_21555</name>
</gene>
<dbReference type="STRING" id="1842727.RD110_21555"/>
<dbReference type="InterPro" id="IPR015424">
    <property type="entry name" value="PyrdxlP-dep_Trfase"/>
</dbReference>
<evidence type="ECO:0008006" key="5">
    <source>
        <dbReference type="Google" id="ProtNLM"/>
    </source>
</evidence>
<dbReference type="EMBL" id="CP019236">
    <property type="protein sequence ID" value="APW39483.1"/>
    <property type="molecule type" value="Genomic_DNA"/>
</dbReference>
<comment type="similarity">
    <text evidence="1 2">Belongs to the DegT/DnrJ/EryC1 family.</text>
</comment>
<dbReference type="InterPro" id="IPR015422">
    <property type="entry name" value="PyrdxlP-dep_Trfase_small"/>
</dbReference>
<evidence type="ECO:0000256" key="1">
    <source>
        <dbReference type="ARBA" id="ARBA00037999"/>
    </source>
</evidence>